<dbReference type="OrthoDB" id="9797500at2"/>
<dbReference type="PANTHER" id="PTHR44051:SF2">
    <property type="entry name" value="HYPOTHETICAL GLUTATHIONE S-TRANSFERASE LIKE PROTEIN"/>
    <property type="match status" value="1"/>
</dbReference>
<evidence type="ECO:0000313" key="3">
    <source>
        <dbReference type="EMBL" id="ARJ42939.1"/>
    </source>
</evidence>
<organism evidence="3 4">
    <name type="scientific">Pantoea alhagi</name>
    <dbReference type="NCBI Taxonomy" id="1891675"/>
    <lineage>
        <taxon>Bacteria</taxon>
        <taxon>Pseudomonadati</taxon>
        <taxon>Pseudomonadota</taxon>
        <taxon>Gammaproteobacteria</taxon>
        <taxon>Enterobacterales</taxon>
        <taxon>Erwiniaceae</taxon>
        <taxon>Pantoea</taxon>
    </lineage>
</organism>
<dbReference type="InterPro" id="IPR040079">
    <property type="entry name" value="Glutathione_S-Trfase"/>
</dbReference>
<dbReference type="PROSITE" id="PS50404">
    <property type="entry name" value="GST_NTER"/>
    <property type="match status" value="1"/>
</dbReference>
<dbReference type="Proteomes" id="UP000192900">
    <property type="component" value="Chromosome"/>
</dbReference>
<name>A0A1W6B7A2_9GAMM</name>
<evidence type="ECO:0000259" key="1">
    <source>
        <dbReference type="PROSITE" id="PS50404"/>
    </source>
</evidence>
<dbReference type="SUPFAM" id="SSF52833">
    <property type="entry name" value="Thioredoxin-like"/>
    <property type="match status" value="1"/>
</dbReference>
<proteinExistence type="predicted"/>
<dbReference type="Pfam" id="PF13409">
    <property type="entry name" value="GST_N_2"/>
    <property type="match status" value="1"/>
</dbReference>
<dbReference type="CDD" id="cd03056">
    <property type="entry name" value="GST_N_4"/>
    <property type="match status" value="1"/>
</dbReference>
<feature type="domain" description="GST N-terminal" evidence="1">
    <location>
        <begin position="2"/>
        <end position="83"/>
    </location>
</feature>
<keyword evidence="4" id="KW-1185">Reference proteome</keyword>
<dbReference type="Gene3D" id="3.40.30.10">
    <property type="entry name" value="Glutaredoxin"/>
    <property type="match status" value="1"/>
</dbReference>
<dbReference type="SFLD" id="SFLDS00019">
    <property type="entry name" value="Glutathione_Transferase_(cytos"/>
    <property type="match status" value="1"/>
</dbReference>
<dbReference type="InterPro" id="IPR036249">
    <property type="entry name" value="Thioredoxin-like_sf"/>
</dbReference>
<accession>A0A1W6B7A2</accession>
<dbReference type="InterPro" id="IPR004045">
    <property type="entry name" value="Glutathione_S-Trfase_N"/>
</dbReference>
<keyword evidence="3" id="KW-0808">Transferase</keyword>
<feature type="domain" description="GST C-terminal" evidence="2">
    <location>
        <begin position="86"/>
        <end position="206"/>
    </location>
</feature>
<dbReference type="PROSITE" id="PS50405">
    <property type="entry name" value="GST_CTER"/>
    <property type="match status" value="1"/>
</dbReference>
<gene>
    <name evidence="3" type="ORF">B1H58_13505</name>
</gene>
<dbReference type="KEGG" id="palh:B1H58_13505"/>
<dbReference type="SUPFAM" id="SSF47616">
    <property type="entry name" value="GST C-terminal domain-like"/>
    <property type="match status" value="1"/>
</dbReference>
<dbReference type="AlphaFoldDB" id="A0A1W6B7A2"/>
<dbReference type="GO" id="GO:0016740">
    <property type="term" value="F:transferase activity"/>
    <property type="evidence" value="ECO:0007669"/>
    <property type="project" value="UniProtKB-KW"/>
</dbReference>
<protein>
    <submittedName>
        <fullName evidence="3">Glutathione S-transferase</fullName>
    </submittedName>
</protein>
<dbReference type="SFLD" id="SFLDG00358">
    <property type="entry name" value="Main_(cytGST)"/>
    <property type="match status" value="1"/>
</dbReference>
<reference evidence="3 4" key="1">
    <citation type="submission" date="2017-02" db="EMBL/GenBank/DDBJ databases">
        <title>Complete genome sequence of the drought resistance-promoting endophyte Pantoea alhagi LTYR-11Z.</title>
        <authorList>
            <person name="Zhang L."/>
        </authorList>
    </citation>
    <scope>NUCLEOTIDE SEQUENCE [LARGE SCALE GENOMIC DNA]</scope>
    <source>
        <strain evidence="3 4">LTYR-11Z</strain>
    </source>
</reference>
<evidence type="ECO:0000313" key="4">
    <source>
        <dbReference type="Proteomes" id="UP000192900"/>
    </source>
</evidence>
<dbReference type="Pfam" id="PF13410">
    <property type="entry name" value="GST_C_2"/>
    <property type="match status" value="1"/>
</dbReference>
<dbReference type="Gene3D" id="1.20.1050.10">
    <property type="match status" value="1"/>
</dbReference>
<dbReference type="InterPro" id="IPR036282">
    <property type="entry name" value="Glutathione-S-Trfase_C_sf"/>
</dbReference>
<dbReference type="STRING" id="1891675.B1H58_13505"/>
<dbReference type="InterPro" id="IPR010987">
    <property type="entry name" value="Glutathione-S-Trfase_C-like"/>
</dbReference>
<dbReference type="PANTHER" id="PTHR44051">
    <property type="entry name" value="GLUTATHIONE S-TRANSFERASE-RELATED"/>
    <property type="match status" value="1"/>
</dbReference>
<evidence type="ECO:0000259" key="2">
    <source>
        <dbReference type="PROSITE" id="PS50405"/>
    </source>
</evidence>
<sequence>MTHFTLYGRGESGNTYKAALMLNLCGLPWTPQFVNFFNGASKAEFALSVNEMGEIPVLEFDGRRLSQSGVILEYLSRFTGRFGAENEIERLEILRWLLFDNHRFSSYYATLRMLVGLRKSGESEVTKFLRMQAENAFATVENHLKDREFIVSNRPTIADISMAGYVYFTDDTGIRLESYPQTRAWAQRLTTLPGWAHPYDLMPRAIQQGST</sequence>
<dbReference type="EMBL" id="CP019706">
    <property type="protein sequence ID" value="ARJ42939.1"/>
    <property type="molecule type" value="Genomic_DNA"/>
</dbReference>
<dbReference type="RefSeq" id="WP_085070992.1">
    <property type="nucleotide sequence ID" value="NZ_CP019706.1"/>
</dbReference>